<gene>
    <name evidence="2" type="ordered locus">VIT_18s0001g08670</name>
</gene>
<feature type="compositionally biased region" description="Polar residues" evidence="1">
    <location>
        <begin position="95"/>
        <end position="121"/>
    </location>
</feature>
<dbReference type="STRING" id="29760.F6H176"/>
<dbReference type="HOGENOM" id="CLU_1017121_0_0_1"/>
<evidence type="ECO:0000313" key="3">
    <source>
        <dbReference type="Proteomes" id="UP000009183"/>
    </source>
</evidence>
<keyword evidence="3" id="KW-1185">Reference proteome</keyword>
<sequence length="274" mass="29299">MPLLVHEVYPFLELILHMEQAEFYPEANLFEEACLCAGMANNPQSSGAQPLRPPAVGSMGPQNFGPPLSMQFRPAVPGQQGHPFIPAASQQFRPIGQNISSPNVGGPSGQNQPPQFSQAMQQLPPRPNQPGPIAPSSQPIPMPYIQQNRPLTSSSPQPNQTAPPLNSHMPGLAGPGMPFSSSYTFAPASFGQPQSTINASAQFQPISQMHAPVGGQPWLSSGSQSGALVTPVHQAGQQPSVTADIPLKQTRMRRTHTKENPHITYCSRISPSID</sequence>
<dbReference type="AlphaFoldDB" id="F6H176"/>
<dbReference type="eggNOG" id="KOG0152">
    <property type="taxonomic scope" value="Eukaryota"/>
</dbReference>
<feature type="compositionally biased region" description="Pro residues" evidence="1">
    <location>
        <begin position="124"/>
        <end position="142"/>
    </location>
</feature>
<dbReference type="PaxDb" id="29760-VIT_18s0001g08670.t01"/>
<evidence type="ECO:0000313" key="2">
    <source>
        <dbReference type="EMBL" id="CCB45727.1"/>
    </source>
</evidence>
<dbReference type="EMBL" id="FN595227">
    <property type="protein sequence ID" value="CCB45727.1"/>
    <property type="molecule type" value="Genomic_DNA"/>
</dbReference>
<proteinExistence type="predicted"/>
<evidence type="ECO:0000256" key="1">
    <source>
        <dbReference type="SAM" id="MobiDB-lite"/>
    </source>
</evidence>
<accession>F6H176</accession>
<protein>
    <submittedName>
        <fullName evidence="2">Uncharacterized protein</fullName>
    </submittedName>
</protein>
<organism evidence="2 3">
    <name type="scientific">Vitis vinifera</name>
    <name type="common">Grape</name>
    <dbReference type="NCBI Taxonomy" id="29760"/>
    <lineage>
        <taxon>Eukaryota</taxon>
        <taxon>Viridiplantae</taxon>
        <taxon>Streptophyta</taxon>
        <taxon>Embryophyta</taxon>
        <taxon>Tracheophyta</taxon>
        <taxon>Spermatophyta</taxon>
        <taxon>Magnoliopsida</taxon>
        <taxon>eudicotyledons</taxon>
        <taxon>Gunneridae</taxon>
        <taxon>Pentapetalae</taxon>
        <taxon>rosids</taxon>
        <taxon>Vitales</taxon>
        <taxon>Vitaceae</taxon>
        <taxon>Viteae</taxon>
        <taxon>Vitis</taxon>
    </lineage>
</organism>
<feature type="region of interest" description="Disordered" evidence="1">
    <location>
        <begin position="95"/>
        <end position="175"/>
    </location>
</feature>
<dbReference type="InParanoid" id="F6H176"/>
<dbReference type="OrthoDB" id="187617at2759"/>
<feature type="compositionally biased region" description="Polar residues" evidence="1">
    <location>
        <begin position="143"/>
        <end position="164"/>
    </location>
</feature>
<reference evidence="3" key="1">
    <citation type="journal article" date="2007" name="Nature">
        <title>The grapevine genome sequence suggests ancestral hexaploidization in major angiosperm phyla.</title>
        <authorList>
            <consortium name="The French-Italian Public Consortium for Grapevine Genome Characterization."/>
            <person name="Jaillon O."/>
            <person name="Aury J.-M."/>
            <person name="Noel B."/>
            <person name="Policriti A."/>
            <person name="Clepet C."/>
            <person name="Casagrande A."/>
            <person name="Choisne N."/>
            <person name="Aubourg S."/>
            <person name="Vitulo N."/>
            <person name="Jubin C."/>
            <person name="Vezzi A."/>
            <person name="Legeai F."/>
            <person name="Hugueney P."/>
            <person name="Dasilva C."/>
            <person name="Horner D."/>
            <person name="Mica E."/>
            <person name="Jublot D."/>
            <person name="Poulain J."/>
            <person name="Bruyere C."/>
            <person name="Billault A."/>
            <person name="Segurens B."/>
            <person name="Gouyvenoux M."/>
            <person name="Ugarte E."/>
            <person name="Cattonaro F."/>
            <person name="Anthouard V."/>
            <person name="Vico V."/>
            <person name="Del Fabbro C."/>
            <person name="Alaux M."/>
            <person name="Di Gaspero G."/>
            <person name="Dumas V."/>
            <person name="Felice N."/>
            <person name="Paillard S."/>
            <person name="Juman I."/>
            <person name="Moroldo M."/>
            <person name="Scalabrin S."/>
            <person name="Canaguier A."/>
            <person name="Le Clainche I."/>
            <person name="Malacrida G."/>
            <person name="Durand E."/>
            <person name="Pesole G."/>
            <person name="Laucou V."/>
            <person name="Chatelet P."/>
            <person name="Merdinoglu D."/>
            <person name="Delledonne M."/>
            <person name="Pezzotti M."/>
            <person name="Lecharny A."/>
            <person name="Scarpelli C."/>
            <person name="Artiguenave F."/>
            <person name="Pe M.E."/>
            <person name="Valle G."/>
            <person name="Morgante M."/>
            <person name="Caboche M."/>
            <person name="Adam-Blondon A.-F."/>
            <person name="Weissenbach J."/>
            <person name="Quetier F."/>
            <person name="Wincker P."/>
        </authorList>
    </citation>
    <scope>NUCLEOTIDE SEQUENCE [LARGE SCALE GENOMIC DNA]</scope>
    <source>
        <strain evidence="3">cv. Pinot noir / PN40024</strain>
    </source>
</reference>
<dbReference type="Proteomes" id="UP000009183">
    <property type="component" value="Chromosome 18"/>
</dbReference>
<name>F6H176_VITVI</name>